<proteinExistence type="predicted"/>
<evidence type="ECO:0000256" key="1">
    <source>
        <dbReference type="SAM" id="MobiDB-lite"/>
    </source>
</evidence>
<feature type="region of interest" description="Disordered" evidence="1">
    <location>
        <begin position="291"/>
        <end position="310"/>
    </location>
</feature>
<evidence type="ECO:0000259" key="2">
    <source>
        <dbReference type="PROSITE" id="PS51819"/>
    </source>
</evidence>
<dbReference type="PROSITE" id="PS51819">
    <property type="entry name" value="VOC"/>
    <property type="match status" value="2"/>
</dbReference>
<dbReference type="SUPFAM" id="SSF54593">
    <property type="entry name" value="Glyoxalase/Bleomycin resistance protein/Dihydroxybiphenyl dioxygenase"/>
    <property type="match status" value="1"/>
</dbReference>
<protein>
    <recommendedName>
        <fullName evidence="2">VOC domain-containing protein</fullName>
    </recommendedName>
</protein>
<name>A0A382LR46_9ZZZZ</name>
<dbReference type="InterPro" id="IPR037523">
    <property type="entry name" value="VOC_core"/>
</dbReference>
<feature type="domain" description="VOC" evidence="2">
    <location>
        <begin position="151"/>
        <end position="276"/>
    </location>
</feature>
<feature type="non-terminal residue" evidence="3">
    <location>
        <position position="310"/>
    </location>
</feature>
<gene>
    <name evidence="3" type="ORF">METZ01_LOCUS291079</name>
</gene>
<reference evidence="3" key="1">
    <citation type="submission" date="2018-05" db="EMBL/GenBank/DDBJ databases">
        <authorList>
            <person name="Lanie J.A."/>
            <person name="Ng W.-L."/>
            <person name="Kazmierczak K.M."/>
            <person name="Andrzejewski T.M."/>
            <person name="Davidsen T.M."/>
            <person name="Wayne K.J."/>
            <person name="Tettelin H."/>
            <person name="Glass J.I."/>
            <person name="Rusch D."/>
            <person name="Podicherti R."/>
            <person name="Tsui H.-C.T."/>
            <person name="Winkler M.E."/>
        </authorList>
    </citation>
    <scope>NUCLEOTIDE SEQUENCE</scope>
</reference>
<dbReference type="InterPro" id="IPR029068">
    <property type="entry name" value="Glyas_Bleomycin-R_OHBP_Dase"/>
</dbReference>
<dbReference type="Gene3D" id="3.10.180.10">
    <property type="entry name" value="2,3-Dihydroxybiphenyl 1,2-Dioxygenase, domain 1"/>
    <property type="match status" value="2"/>
</dbReference>
<evidence type="ECO:0000313" key="3">
    <source>
        <dbReference type="EMBL" id="SVC38225.1"/>
    </source>
</evidence>
<feature type="domain" description="VOC" evidence="2">
    <location>
        <begin position="6"/>
        <end position="112"/>
    </location>
</feature>
<dbReference type="EMBL" id="UINC01088206">
    <property type="protein sequence ID" value="SVC38225.1"/>
    <property type="molecule type" value="Genomic_DNA"/>
</dbReference>
<accession>A0A382LR46</accession>
<organism evidence="3">
    <name type="scientific">marine metagenome</name>
    <dbReference type="NCBI Taxonomy" id="408172"/>
    <lineage>
        <taxon>unclassified sequences</taxon>
        <taxon>metagenomes</taxon>
        <taxon>ecological metagenomes</taxon>
    </lineage>
</organism>
<sequence>MIKVTDVAYGRLQAPDLDRMEAFLTVFGLVRAERTSTALYMRGTDPEHHIHITERGEPRFLGLAFNAENGDDLERLSRLEGATPVETIDAPGGGRRVRLTDPNGIAIEVVHGIISLDPLPVRANLINTGDALPRRVGKRKTLAPGPAHVKRIGHVGIVSVDPLSTQAWYRTTLGLLGSDEIYVEQADNVVASFNRVDRGEVFVDHHTLLCIGGTESGLNHLAFEVADMDDLLIGHDHLKPTYAGAHIWGPGRHVIGSQVFDYWLCPWGHLHEHWTDGDMINDREECATQPRGQGVVGSQWGPNPPQVFVG</sequence>
<dbReference type="AlphaFoldDB" id="A0A382LR46"/>